<proteinExistence type="predicted"/>
<accession>A0A183I1Z7</accession>
<dbReference type="EMBL" id="KZ269988">
    <property type="protein sequence ID" value="OZC10135.1"/>
    <property type="molecule type" value="Genomic_DNA"/>
</dbReference>
<evidence type="ECO:0000313" key="1">
    <source>
        <dbReference type="EMBL" id="OZC10135.1"/>
    </source>
</evidence>
<evidence type="ECO:0000313" key="3">
    <source>
        <dbReference type="WBParaSite" id="OFLC_0001376001-mRNA-1"/>
    </source>
</evidence>
<name>A0A183I1Z7_9BILA</name>
<dbReference type="WBParaSite" id="OFLC_0001376001-mRNA-1">
    <property type="protein sequence ID" value="OFLC_0001376001-mRNA-1"/>
    <property type="gene ID" value="OFLC_0001376001"/>
</dbReference>
<reference evidence="3" key="2">
    <citation type="submission" date="2016-06" db="UniProtKB">
        <authorList>
            <consortium name="WormBaseParasite"/>
        </authorList>
    </citation>
    <scope>IDENTIFICATION</scope>
</reference>
<keyword evidence="2" id="KW-1185">Reference proteome</keyword>
<protein>
    <submittedName>
        <fullName evidence="1 3">Uncharacterized protein</fullName>
    </submittedName>
</protein>
<sequence length="97" mass="10684">MSTSEEPLELTASICHRQQRRQQQLSSAKELAITTTSSISNSGLLSSSSTPATTTTTRSDTITFQKPFNNFIDVIVAVFTILRSGQCRNDDLERGKM</sequence>
<organism evidence="3">
    <name type="scientific">Onchocerca flexuosa</name>
    <dbReference type="NCBI Taxonomy" id="387005"/>
    <lineage>
        <taxon>Eukaryota</taxon>
        <taxon>Metazoa</taxon>
        <taxon>Ecdysozoa</taxon>
        <taxon>Nematoda</taxon>
        <taxon>Chromadorea</taxon>
        <taxon>Rhabditida</taxon>
        <taxon>Spirurina</taxon>
        <taxon>Spiruromorpha</taxon>
        <taxon>Filarioidea</taxon>
        <taxon>Onchocercidae</taxon>
        <taxon>Onchocerca</taxon>
    </lineage>
</organism>
<gene>
    <name evidence="1" type="ORF">X798_02725</name>
</gene>
<dbReference type="AlphaFoldDB" id="A0A183I1Z7"/>
<evidence type="ECO:0000313" key="2">
    <source>
        <dbReference type="Proteomes" id="UP000242913"/>
    </source>
</evidence>
<dbReference type="Proteomes" id="UP000242913">
    <property type="component" value="Unassembled WGS sequence"/>
</dbReference>
<reference evidence="1 2" key="1">
    <citation type="submission" date="2015-12" db="EMBL/GenBank/DDBJ databases">
        <title>Draft genome of the nematode, Onchocerca flexuosa.</title>
        <authorList>
            <person name="Mitreva M."/>
        </authorList>
    </citation>
    <scope>NUCLEOTIDE SEQUENCE [LARGE SCALE GENOMIC DNA]</scope>
    <source>
        <strain evidence="1">Red Deer</strain>
    </source>
</reference>